<name>A0ABY9MBU0_9BACL</name>
<sequence length="142" mass="17024">MTMRFRRNLASRFVSLMVLCTMLFILGSALFVMYQQSLVRSFEAAQQRLEQKEILTRQLDRAFTQAFFDVRGYFAFGRPSFKESVFQQQEIVKQVLREMEPLASHPEDERVLRDAREFFIRYFEQLMPKAMEAFERGRKWIG</sequence>
<evidence type="ECO:0000256" key="1">
    <source>
        <dbReference type="SAM" id="Phobius"/>
    </source>
</evidence>
<accession>A0ABY9MBU0</accession>
<dbReference type="RefSeq" id="WP_139268042.1">
    <property type="nucleotide sequence ID" value="NZ_CP133076.1"/>
</dbReference>
<dbReference type="EMBL" id="CP133076">
    <property type="protein sequence ID" value="WMJ15221.1"/>
    <property type="molecule type" value="Genomic_DNA"/>
</dbReference>
<feature type="transmembrane region" description="Helical" evidence="1">
    <location>
        <begin position="12"/>
        <end position="34"/>
    </location>
</feature>
<proteinExistence type="predicted"/>
<keyword evidence="1" id="KW-0812">Transmembrane</keyword>
<organism evidence="2 3">
    <name type="scientific">Geobacillus proteiniphilus</name>
    <dbReference type="NCBI Taxonomy" id="860353"/>
    <lineage>
        <taxon>Bacteria</taxon>
        <taxon>Bacillati</taxon>
        <taxon>Bacillota</taxon>
        <taxon>Bacilli</taxon>
        <taxon>Bacillales</taxon>
        <taxon>Anoxybacillaceae</taxon>
        <taxon>Geobacillus</taxon>
    </lineage>
</organism>
<keyword evidence="1" id="KW-0472">Membrane</keyword>
<evidence type="ECO:0000313" key="2">
    <source>
        <dbReference type="EMBL" id="WMJ15221.1"/>
    </source>
</evidence>
<keyword evidence="3" id="KW-1185">Reference proteome</keyword>
<gene>
    <name evidence="2" type="ORF">RA955_10295</name>
</gene>
<evidence type="ECO:0008006" key="4">
    <source>
        <dbReference type="Google" id="ProtNLM"/>
    </source>
</evidence>
<evidence type="ECO:0000313" key="3">
    <source>
        <dbReference type="Proteomes" id="UP001223761"/>
    </source>
</evidence>
<dbReference type="Proteomes" id="UP001223761">
    <property type="component" value="Chromosome"/>
</dbReference>
<reference evidence="2 3" key="1">
    <citation type="submission" date="2023-08" db="EMBL/GenBank/DDBJ databases">
        <title>Genome sequencing of the thermostable Gram positive bacteria Geobacillus proteiniphilus strain T-6.</title>
        <authorList>
            <person name="Shulami S."/>
            <person name="Shoham Y."/>
        </authorList>
    </citation>
    <scope>NUCLEOTIDE SEQUENCE [LARGE SCALE GENOMIC DNA]</scope>
    <source>
        <strain evidence="2 3">T-6</strain>
    </source>
</reference>
<protein>
    <recommendedName>
        <fullName evidence="4">Methyl-accepting chemotaxis protein</fullName>
    </recommendedName>
</protein>
<keyword evidence="1" id="KW-1133">Transmembrane helix</keyword>